<reference evidence="12" key="2">
    <citation type="submission" date="2025-09" db="UniProtKB">
        <authorList>
            <consortium name="Ensembl"/>
        </authorList>
    </citation>
    <scope>IDENTIFICATION</scope>
</reference>
<dbReference type="Pfam" id="PF08241">
    <property type="entry name" value="Methyltransf_11"/>
    <property type="match status" value="1"/>
</dbReference>
<keyword evidence="5" id="KW-0949">S-adenosyl-L-methionine</keyword>
<evidence type="ECO:0000256" key="3">
    <source>
        <dbReference type="ARBA" id="ARBA00022603"/>
    </source>
</evidence>
<accession>A0A8C1RG55</accession>
<name>A0A8C1RG55_CYPCA</name>
<dbReference type="FunFam" id="3.40.50.150:FF:000111">
    <property type="entry name" value="EEF1A lysine methyltransferase 4"/>
    <property type="match status" value="1"/>
</dbReference>
<protein>
    <recommendedName>
        <fullName evidence="10">EEF1A lysine methyltransferase 4</fullName>
    </recommendedName>
</protein>
<evidence type="ECO:0000256" key="8">
    <source>
        <dbReference type="ARBA" id="ARBA00052410"/>
    </source>
</evidence>
<dbReference type="PANTHER" id="PTHR12176:SF80">
    <property type="entry name" value="EEF1A LYSINE METHYLTRANSFERASE 4"/>
    <property type="match status" value="1"/>
</dbReference>
<sequence length="274" mass="31743">MRGKLFNRQHILNHILVNSTRLHEIAQTNRSMEYLPDSNARYKDVDYWNERYRTEESFEWFGDFTKFDHLLKQHVGTEENILMLGCGNSALSYDMYRAGYTSITNVDYSSVCVESMAERHKDCAQLSWLCMDARRLAFPDGVFDVVLEKGTLDAMLVEESDPWKVSESAARLLHQVLLEVSRVLKPGGRFISVTFAQPHFRKGLYARAEYDWSIKHYHYGNSFHYFLYVLTKGEELSSEDAALERRLLVEAEAPPTNIRFQGADSEDFLNNIGL</sequence>
<evidence type="ECO:0000256" key="7">
    <source>
        <dbReference type="ARBA" id="ARBA00048985"/>
    </source>
</evidence>
<dbReference type="InterPro" id="IPR051419">
    <property type="entry name" value="Lys/N-term_MeTrsfase_sf"/>
</dbReference>
<keyword evidence="2" id="KW-0597">Phosphoprotein</keyword>
<dbReference type="CDD" id="cd02440">
    <property type="entry name" value="AdoMet_MTases"/>
    <property type="match status" value="1"/>
</dbReference>
<evidence type="ECO:0000256" key="1">
    <source>
        <dbReference type="ARBA" id="ARBA00008361"/>
    </source>
</evidence>
<evidence type="ECO:0000259" key="11">
    <source>
        <dbReference type="Pfam" id="PF08241"/>
    </source>
</evidence>
<keyword evidence="3" id="KW-0489">Methyltransferase</keyword>
<comment type="similarity">
    <text evidence="1">Belongs to the methyltransferase superfamily.</text>
</comment>
<comment type="catalytic activity">
    <reaction evidence="7">
        <text>L-lysyl-[protein] + S-adenosyl-L-methionine = N(6)-methyl-L-lysyl-[protein] + S-adenosyl-L-homocysteine + H(+)</text>
        <dbReference type="Rhea" id="RHEA:51736"/>
        <dbReference type="Rhea" id="RHEA-COMP:9752"/>
        <dbReference type="Rhea" id="RHEA-COMP:13053"/>
        <dbReference type="ChEBI" id="CHEBI:15378"/>
        <dbReference type="ChEBI" id="CHEBI:29969"/>
        <dbReference type="ChEBI" id="CHEBI:57856"/>
        <dbReference type="ChEBI" id="CHEBI:59789"/>
        <dbReference type="ChEBI" id="CHEBI:61929"/>
    </reaction>
</comment>
<evidence type="ECO:0000256" key="6">
    <source>
        <dbReference type="ARBA" id="ARBA00048653"/>
    </source>
</evidence>
<evidence type="ECO:0000256" key="4">
    <source>
        <dbReference type="ARBA" id="ARBA00022679"/>
    </source>
</evidence>
<comment type="catalytic activity">
    <reaction evidence="6">
        <text>N(6)-methyl-L-lysyl-[protein] + S-adenosyl-L-methionine = N(6),N(6)-dimethyl-L-lysyl-[protein] + S-adenosyl-L-homocysteine + H(+)</text>
        <dbReference type="Rhea" id="RHEA:54196"/>
        <dbReference type="Rhea" id="RHEA-COMP:13053"/>
        <dbReference type="Rhea" id="RHEA-COMP:13827"/>
        <dbReference type="ChEBI" id="CHEBI:15378"/>
        <dbReference type="ChEBI" id="CHEBI:57856"/>
        <dbReference type="ChEBI" id="CHEBI:59789"/>
        <dbReference type="ChEBI" id="CHEBI:61929"/>
        <dbReference type="ChEBI" id="CHEBI:61976"/>
    </reaction>
</comment>
<dbReference type="Ensembl" id="ENSCCRT00010123441.1">
    <property type="protein sequence ID" value="ENSCCRP00010110944.1"/>
    <property type="gene ID" value="ENSCCRG00010048899.1"/>
</dbReference>
<dbReference type="GO" id="GO:0008757">
    <property type="term" value="F:S-adenosylmethionine-dependent methyltransferase activity"/>
    <property type="evidence" value="ECO:0007669"/>
    <property type="project" value="InterPro"/>
</dbReference>
<dbReference type="PANTHER" id="PTHR12176">
    <property type="entry name" value="SAM-DEPENDENT METHYLTRANSFERASE SUPERFAMILY PROTEIN"/>
    <property type="match status" value="1"/>
</dbReference>
<evidence type="ECO:0000256" key="10">
    <source>
        <dbReference type="ARBA" id="ARBA00067848"/>
    </source>
</evidence>
<evidence type="ECO:0000256" key="9">
    <source>
        <dbReference type="ARBA" id="ARBA00059299"/>
    </source>
</evidence>
<dbReference type="AlphaFoldDB" id="A0A8C1RG55"/>
<dbReference type="SUPFAM" id="SSF53335">
    <property type="entry name" value="S-adenosyl-L-methionine-dependent methyltransferases"/>
    <property type="match status" value="1"/>
</dbReference>
<dbReference type="GO" id="GO:0032259">
    <property type="term" value="P:methylation"/>
    <property type="evidence" value="ECO:0007669"/>
    <property type="project" value="UniProtKB-KW"/>
</dbReference>
<organism evidence="12 13">
    <name type="scientific">Cyprinus carpio</name>
    <name type="common">Common carp</name>
    <dbReference type="NCBI Taxonomy" id="7962"/>
    <lineage>
        <taxon>Eukaryota</taxon>
        <taxon>Metazoa</taxon>
        <taxon>Chordata</taxon>
        <taxon>Craniata</taxon>
        <taxon>Vertebrata</taxon>
        <taxon>Euteleostomi</taxon>
        <taxon>Actinopterygii</taxon>
        <taxon>Neopterygii</taxon>
        <taxon>Teleostei</taxon>
        <taxon>Ostariophysi</taxon>
        <taxon>Cypriniformes</taxon>
        <taxon>Cyprinidae</taxon>
        <taxon>Cyprininae</taxon>
        <taxon>Cyprinus</taxon>
    </lineage>
</organism>
<keyword evidence="4" id="KW-0808">Transferase</keyword>
<comment type="catalytic activity">
    <reaction evidence="8">
        <text>N(6),N(6)-dimethyl-L-lysyl-[protein] + S-adenosyl-L-methionine = N(6),N(6),N(6)-trimethyl-L-lysyl-[protein] + S-adenosyl-L-homocysteine + H(+)</text>
        <dbReference type="Rhea" id="RHEA:54200"/>
        <dbReference type="Rhea" id="RHEA-COMP:13826"/>
        <dbReference type="Rhea" id="RHEA-COMP:13827"/>
        <dbReference type="ChEBI" id="CHEBI:15378"/>
        <dbReference type="ChEBI" id="CHEBI:57856"/>
        <dbReference type="ChEBI" id="CHEBI:59789"/>
        <dbReference type="ChEBI" id="CHEBI:61961"/>
        <dbReference type="ChEBI" id="CHEBI:61976"/>
    </reaction>
</comment>
<evidence type="ECO:0000313" key="13">
    <source>
        <dbReference type="Proteomes" id="UP000694427"/>
    </source>
</evidence>
<dbReference type="Gene3D" id="3.40.50.150">
    <property type="entry name" value="Vaccinia Virus protein VP39"/>
    <property type="match status" value="1"/>
</dbReference>
<comment type="function">
    <text evidence="9">Protein-lysine methyltransferase that efficiently catalyzes three successive methylations on 'Lys-36' in eukaryotic translation elongation factor 1 alpha (EEF1A1 or EEF1A2).</text>
</comment>
<keyword evidence="13" id="KW-1185">Reference proteome</keyword>
<reference evidence="12" key="1">
    <citation type="submission" date="2025-08" db="UniProtKB">
        <authorList>
            <consortium name="Ensembl"/>
        </authorList>
    </citation>
    <scope>IDENTIFICATION</scope>
</reference>
<feature type="domain" description="Methyltransferase type 11" evidence="11">
    <location>
        <begin position="82"/>
        <end position="191"/>
    </location>
</feature>
<evidence type="ECO:0000313" key="12">
    <source>
        <dbReference type="Ensembl" id="ENSCCRP00010110944.1"/>
    </source>
</evidence>
<proteinExistence type="inferred from homology"/>
<dbReference type="Proteomes" id="UP000694427">
    <property type="component" value="Unplaced"/>
</dbReference>
<evidence type="ECO:0000256" key="2">
    <source>
        <dbReference type="ARBA" id="ARBA00022553"/>
    </source>
</evidence>
<dbReference type="InterPro" id="IPR013216">
    <property type="entry name" value="Methyltransf_11"/>
</dbReference>
<evidence type="ECO:0000256" key="5">
    <source>
        <dbReference type="ARBA" id="ARBA00022691"/>
    </source>
</evidence>
<dbReference type="InterPro" id="IPR029063">
    <property type="entry name" value="SAM-dependent_MTases_sf"/>
</dbReference>